<comment type="caution">
    <text evidence="1">The sequence shown here is derived from an EMBL/GenBank/DDBJ whole genome shotgun (WGS) entry which is preliminary data.</text>
</comment>
<organism evidence="1 2">
    <name type="scientific">Timema podura</name>
    <name type="common">Walking stick</name>
    <dbReference type="NCBI Taxonomy" id="61482"/>
    <lineage>
        <taxon>Eukaryota</taxon>
        <taxon>Metazoa</taxon>
        <taxon>Ecdysozoa</taxon>
        <taxon>Arthropoda</taxon>
        <taxon>Hexapoda</taxon>
        <taxon>Insecta</taxon>
        <taxon>Pterygota</taxon>
        <taxon>Neoptera</taxon>
        <taxon>Polyneoptera</taxon>
        <taxon>Phasmatodea</taxon>
        <taxon>Timematodea</taxon>
        <taxon>Timematoidea</taxon>
        <taxon>Timematidae</taxon>
        <taxon>Timema</taxon>
    </lineage>
</organism>
<protein>
    <submittedName>
        <fullName evidence="1">Uncharacterized protein</fullName>
    </submittedName>
</protein>
<dbReference type="EMBL" id="CAJPIN010000540">
    <property type="protein sequence ID" value="CAG2053634.1"/>
    <property type="molecule type" value="Genomic_DNA"/>
</dbReference>
<sequence length="92" mass="10442">MSAPCVLLPVEIIRIFISYASELRIGKIKFRGIVPVFVWRESSEPFRKNHSQYIQTGLNPDLPVIGNLVYCKSDAFDHVATEAGRLMKYGEN</sequence>
<keyword evidence="2" id="KW-1185">Reference proteome</keyword>
<reference evidence="1" key="1">
    <citation type="submission" date="2021-03" db="EMBL/GenBank/DDBJ databases">
        <authorList>
            <person name="Tran Van P."/>
        </authorList>
    </citation>
    <scope>NUCLEOTIDE SEQUENCE</scope>
</reference>
<evidence type="ECO:0000313" key="2">
    <source>
        <dbReference type="Proteomes" id="UP001153148"/>
    </source>
</evidence>
<accession>A0ABN7NFR4</accession>
<gene>
    <name evidence="1" type="ORF">TPAB3V08_LOCUS685</name>
</gene>
<name>A0ABN7NFR4_TIMPD</name>
<evidence type="ECO:0000313" key="1">
    <source>
        <dbReference type="EMBL" id="CAG2053634.1"/>
    </source>
</evidence>
<dbReference type="Proteomes" id="UP001153148">
    <property type="component" value="Unassembled WGS sequence"/>
</dbReference>
<proteinExistence type="predicted"/>